<accession>A0A5C7FSM0</accession>
<dbReference type="InterPro" id="IPR001796">
    <property type="entry name" value="DHFR_dom"/>
</dbReference>
<dbReference type="GO" id="GO:0046654">
    <property type="term" value="P:tetrahydrofolate biosynthetic process"/>
    <property type="evidence" value="ECO:0007669"/>
    <property type="project" value="InterPro"/>
</dbReference>
<dbReference type="GO" id="GO:0008703">
    <property type="term" value="F:5-amino-6-(5-phosphoribosylamino)uracil reductase activity"/>
    <property type="evidence" value="ECO:0007669"/>
    <property type="project" value="InterPro"/>
</dbReference>
<evidence type="ECO:0000313" key="2">
    <source>
        <dbReference type="EMBL" id="TXF89208.1"/>
    </source>
</evidence>
<dbReference type="Gene3D" id="3.40.430.10">
    <property type="entry name" value="Dihydrofolate Reductase, subunit A"/>
    <property type="match status" value="1"/>
</dbReference>
<dbReference type="PRINTS" id="PR00070">
    <property type="entry name" value="DHFR"/>
</dbReference>
<dbReference type="PANTHER" id="PTHR38011">
    <property type="entry name" value="DIHYDROFOLATE REDUCTASE FAMILY PROTEIN (AFU_ORTHOLOGUE AFUA_8G06820)"/>
    <property type="match status" value="1"/>
</dbReference>
<name>A0A5C7FSM0_9BACT</name>
<dbReference type="Proteomes" id="UP000321907">
    <property type="component" value="Unassembled WGS sequence"/>
</dbReference>
<keyword evidence="3" id="KW-1185">Reference proteome</keyword>
<proteinExistence type="predicted"/>
<gene>
    <name evidence="2" type="ORF">FUA23_11905</name>
</gene>
<dbReference type="RefSeq" id="WP_147930970.1">
    <property type="nucleotide sequence ID" value="NZ_VOXD01000016.1"/>
</dbReference>
<sequence length="179" mass="19458">MSKVKLFIAVTLDGKIARPDGSVAWLEEYPNPDGLDYGYTDFYASIGTVVMGRKTYQEILGFDVPWPYADAQTLVVSSNSALETPTPQTSVIPDIDPTSLRRLTSEAKGDIWIIGGGQLIRSVLNAGLVDEMTLTIIPRVLGEGIALFPEGCAETHFTVQSAEAFPSGFVNLVYTRKEP</sequence>
<dbReference type="AlphaFoldDB" id="A0A5C7FSM0"/>
<reference evidence="2 3" key="1">
    <citation type="submission" date="2019-08" db="EMBL/GenBank/DDBJ databases">
        <title>Lewinella sp. strain SSH13 Genome sequencing and assembly.</title>
        <authorList>
            <person name="Kim I."/>
        </authorList>
    </citation>
    <scope>NUCLEOTIDE SEQUENCE [LARGE SCALE GENOMIC DNA]</scope>
    <source>
        <strain evidence="2 3">SSH13</strain>
    </source>
</reference>
<dbReference type="InterPro" id="IPR024072">
    <property type="entry name" value="DHFR-like_dom_sf"/>
</dbReference>
<organism evidence="2 3">
    <name type="scientific">Neolewinella aurantiaca</name>
    <dbReference type="NCBI Taxonomy" id="2602767"/>
    <lineage>
        <taxon>Bacteria</taxon>
        <taxon>Pseudomonadati</taxon>
        <taxon>Bacteroidota</taxon>
        <taxon>Saprospiria</taxon>
        <taxon>Saprospirales</taxon>
        <taxon>Lewinellaceae</taxon>
        <taxon>Neolewinella</taxon>
    </lineage>
</organism>
<dbReference type="OrthoDB" id="195113at2"/>
<protein>
    <submittedName>
        <fullName evidence="2">Dihydrofolate reductase</fullName>
    </submittedName>
</protein>
<dbReference type="PANTHER" id="PTHR38011:SF11">
    <property type="entry name" value="2,5-DIAMINO-6-RIBOSYLAMINO-4(3H)-PYRIMIDINONE 5'-PHOSPHATE REDUCTASE"/>
    <property type="match status" value="1"/>
</dbReference>
<dbReference type="GO" id="GO:0009231">
    <property type="term" value="P:riboflavin biosynthetic process"/>
    <property type="evidence" value="ECO:0007669"/>
    <property type="project" value="InterPro"/>
</dbReference>
<evidence type="ECO:0000259" key="1">
    <source>
        <dbReference type="PROSITE" id="PS51330"/>
    </source>
</evidence>
<dbReference type="EMBL" id="VOXD01000016">
    <property type="protein sequence ID" value="TXF89208.1"/>
    <property type="molecule type" value="Genomic_DNA"/>
</dbReference>
<dbReference type="PROSITE" id="PS51330">
    <property type="entry name" value="DHFR_2"/>
    <property type="match status" value="1"/>
</dbReference>
<dbReference type="GO" id="GO:0004146">
    <property type="term" value="F:dihydrofolate reductase activity"/>
    <property type="evidence" value="ECO:0007669"/>
    <property type="project" value="InterPro"/>
</dbReference>
<evidence type="ECO:0000313" key="3">
    <source>
        <dbReference type="Proteomes" id="UP000321907"/>
    </source>
</evidence>
<dbReference type="Pfam" id="PF01872">
    <property type="entry name" value="RibD_C"/>
    <property type="match status" value="1"/>
</dbReference>
<dbReference type="InterPro" id="IPR002734">
    <property type="entry name" value="RibDG_C"/>
</dbReference>
<feature type="domain" description="DHFR" evidence="1">
    <location>
        <begin position="1"/>
        <end position="179"/>
    </location>
</feature>
<dbReference type="InterPro" id="IPR050765">
    <property type="entry name" value="Riboflavin_Biosynth_HTPR"/>
</dbReference>
<dbReference type="SUPFAM" id="SSF53597">
    <property type="entry name" value="Dihydrofolate reductase-like"/>
    <property type="match status" value="1"/>
</dbReference>
<comment type="caution">
    <text evidence="2">The sequence shown here is derived from an EMBL/GenBank/DDBJ whole genome shotgun (WGS) entry which is preliminary data.</text>
</comment>